<dbReference type="Gene3D" id="3.40.50.300">
    <property type="entry name" value="P-loop containing nucleotide triphosphate hydrolases"/>
    <property type="match status" value="1"/>
</dbReference>
<dbReference type="AlphaFoldDB" id="A0A8S4QNC0"/>
<dbReference type="EC" id="5.6.2.4" evidence="6"/>
<comment type="catalytic activity">
    <reaction evidence="5">
        <text>Couples ATP hydrolysis with the unwinding of duplex DNA by translocating in the 3'-5' direction.</text>
        <dbReference type="EC" id="5.6.2.4"/>
    </reaction>
</comment>
<organism evidence="9 10">
    <name type="scientific">Pararge aegeria aegeria</name>
    <dbReference type="NCBI Taxonomy" id="348720"/>
    <lineage>
        <taxon>Eukaryota</taxon>
        <taxon>Metazoa</taxon>
        <taxon>Ecdysozoa</taxon>
        <taxon>Arthropoda</taxon>
        <taxon>Hexapoda</taxon>
        <taxon>Insecta</taxon>
        <taxon>Pterygota</taxon>
        <taxon>Neoptera</taxon>
        <taxon>Endopterygota</taxon>
        <taxon>Lepidoptera</taxon>
        <taxon>Glossata</taxon>
        <taxon>Ditrysia</taxon>
        <taxon>Papilionoidea</taxon>
        <taxon>Nymphalidae</taxon>
        <taxon>Satyrinae</taxon>
        <taxon>Satyrini</taxon>
        <taxon>Parargina</taxon>
        <taxon>Pararge</taxon>
    </lineage>
</organism>
<accession>A0A8S4QNC0</accession>
<evidence type="ECO:0000256" key="2">
    <source>
        <dbReference type="ARBA" id="ARBA00023125"/>
    </source>
</evidence>
<dbReference type="GO" id="GO:0003677">
    <property type="term" value="F:DNA binding"/>
    <property type="evidence" value="ECO:0007669"/>
    <property type="project" value="UniProtKB-KW"/>
</dbReference>
<dbReference type="PROSITE" id="PS51194">
    <property type="entry name" value="HELICASE_CTER"/>
    <property type="match status" value="1"/>
</dbReference>
<dbReference type="PANTHER" id="PTHR13710:SF153">
    <property type="entry name" value="RECQ-LIKE DNA HELICASE BLM"/>
    <property type="match status" value="1"/>
</dbReference>
<dbReference type="GO" id="GO:0005694">
    <property type="term" value="C:chromosome"/>
    <property type="evidence" value="ECO:0007669"/>
    <property type="project" value="TreeGrafter"/>
</dbReference>
<reference evidence="9" key="1">
    <citation type="submission" date="2022-03" db="EMBL/GenBank/DDBJ databases">
        <authorList>
            <person name="Lindestad O."/>
        </authorList>
    </citation>
    <scope>NUCLEOTIDE SEQUENCE</scope>
</reference>
<dbReference type="SUPFAM" id="SSF52540">
    <property type="entry name" value="P-loop containing nucleoside triphosphate hydrolases"/>
    <property type="match status" value="1"/>
</dbReference>
<dbReference type="GO" id="GO:0043138">
    <property type="term" value="F:3'-5' DNA helicase activity"/>
    <property type="evidence" value="ECO:0007669"/>
    <property type="project" value="UniProtKB-EC"/>
</dbReference>
<sequence length="80" mass="9021">ICATIAFGMGVDKADVRYVVHHSLPKSVEGYYQEAGRAGRDGEPATCLLYYSYGDVVRYRRLLDCEPAFHNRHGCSCYIE</sequence>
<dbReference type="InterPro" id="IPR027417">
    <property type="entry name" value="P-loop_NTPase"/>
</dbReference>
<dbReference type="PANTHER" id="PTHR13710">
    <property type="entry name" value="DNA HELICASE RECQ FAMILY MEMBER"/>
    <property type="match status" value="1"/>
</dbReference>
<evidence type="ECO:0000256" key="6">
    <source>
        <dbReference type="ARBA" id="ARBA00034808"/>
    </source>
</evidence>
<feature type="non-terminal residue" evidence="9">
    <location>
        <position position="1"/>
    </location>
</feature>
<proteinExistence type="inferred from homology"/>
<dbReference type="GO" id="GO:0005634">
    <property type="term" value="C:nucleus"/>
    <property type="evidence" value="ECO:0007669"/>
    <property type="project" value="TreeGrafter"/>
</dbReference>
<dbReference type="GO" id="GO:0009378">
    <property type="term" value="F:four-way junction helicase activity"/>
    <property type="evidence" value="ECO:0007669"/>
    <property type="project" value="TreeGrafter"/>
</dbReference>
<keyword evidence="2" id="KW-0238">DNA-binding</keyword>
<evidence type="ECO:0000256" key="3">
    <source>
        <dbReference type="ARBA" id="ARBA00023235"/>
    </source>
</evidence>
<name>A0A8S4QNC0_9NEOP</name>
<dbReference type="GO" id="GO:0005737">
    <property type="term" value="C:cytoplasm"/>
    <property type="evidence" value="ECO:0007669"/>
    <property type="project" value="TreeGrafter"/>
</dbReference>
<comment type="similarity">
    <text evidence="1">Belongs to the helicase family. RecQ subfamily.</text>
</comment>
<evidence type="ECO:0000313" key="9">
    <source>
        <dbReference type="EMBL" id="CAH2216194.1"/>
    </source>
</evidence>
<evidence type="ECO:0000256" key="1">
    <source>
        <dbReference type="ARBA" id="ARBA00005446"/>
    </source>
</evidence>
<comment type="caution">
    <text evidence="9">The sequence shown here is derived from an EMBL/GenBank/DDBJ whole genome shotgun (WGS) entry which is preliminary data.</text>
</comment>
<evidence type="ECO:0000313" key="10">
    <source>
        <dbReference type="Proteomes" id="UP000838756"/>
    </source>
</evidence>
<dbReference type="EMBL" id="CAKXAJ010014389">
    <property type="protein sequence ID" value="CAH2216194.1"/>
    <property type="molecule type" value="Genomic_DNA"/>
</dbReference>
<keyword evidence="3" id="KW-0413">Isomerase</keyword>
<feature type="domain" description="Helicase C-terminal" evidence="8">
    <location>
        <begin position="1"/>
        <end position="80"/>
    </location>
</feature>
<protein>
    <recommendedName>
        <fullName evidence="6">DNA 3'-5' helicase</fullName>
        <ecNumber evidence="6">5.6.2.4</ecNumber>
    </recommendedName>
    <alternativeName>
        <fullName evidence="7">DNA 3'-5' helicase BLM</fullName>
    </alternativeName>
</protein>
<dbReference type="FunFam" id="3.40.50.300:FF:003558">
    <property type="entry name" value="Predicted protein"/>
    <property type="match status" value="1"/>
</dbReference>
<evidence type="ECO:0000259" key="8">
    <source>
        <dbReference type="PROSITE" id="PS51194"/>
    </source>
</evidence>
<evidence type="ECO:0000256" key="4">
    <source>
        <dbReference type="ARBA" id="ARBA00023242"/>
    </source>
</evidence>
<dbReference type="Pfam" id="PF00271">
    <property type="entry name" value="Helicase_C"/>
    <property type="match status" value="1"/>
</dbReference>
<dbReference type="Proteomes" id="UP000838756">
    <property type="component" value="Unassembled WGS sequence"/>
</dbReference>
<dbReference type="InterPro" id="IPR001650">
    <property type="entry name" value="Helicase_C-like"/>
</dbReference>
<keyword evidence="10" id="KW-1185">Reference proteome</keyword>
<evidence type="ECO:0000256" key="7">
    <source>
        <dbReference type="ARBA" id="ARBA00044542"/>
    </source>
</evidence>
<gene>
    <name evidence="9" type="primary">jg26389</name>
    <name evidence="9" type="ORF">PAEG_LOCUS4252</name>
</gene>
<keyword evidence="4" id="KW-0539">Nucleus</keyword>
<dbReference type="GO" id="GO:0000724">
    <property type="term" value="P:double-strand break repair via homologous recombination"/>
    <property type="evidence" value="ECO:0007669"/>
    <property type="project" value="TreeGrafter"/>
</dbReference>
<dbReference type="OrthoDB" id="10261556at2759"/>
<evidence type="ECO:0000256" key="5">
    <source>
        <dbReference type="ARBA" id="ARBA00034617"/>
    </source>
</evidence>